<evidence type="ECO:0000313" key="2">
    <source>
        <dbReference type="Proteomes" id="UP001055879"/>
    </source>
</evidence>
<name>A0ACB9DLM4_ARCLA</name>
<keyword evidence="2" id="KW-1185">Reference proteome</keyword>
<reference evidence="2" key="1">
    <citation type="journal article" date="2022" name="Mol. Ecol. Resour.">
        <title>The genomes of chicory, endive, great burdock and yacon provide insights into Asteraceae palaeo-polyploidization history and plant inulin production.</title>
        <authorList>
            <person name="Fan W."/>
            <person name="Wang S."/>
            <person name="Wang H."/>
            <person name="Wang A."/>
            <person name="Jiang F."/>
            <person name="Liu H."/>
            <person name="Zhao H."/>
            <person name="Xu D."/>
            <person name="Zhang Y."/>
        </authorList>
    </citation>
    <scope>NUCLEOTIDE SEQUENCE [LARGE SCALE GENOMIC DNA]</scope>
    <source>
        <strain evidence="2">cv. Niubang</strain>
    </source>
</reference>
<sequence>MAIGIVGDAGVSYDFVQDGYSSPQSPIDSIVSCYRALEIGKFWFPAQIFNCEDGHVGFMLPCYMFDLSYYSHNVTFQDR</sequence>
<dbReference type="EMBL" id="CM042049">
    <property type="protein sequence ID" value="KAI3747578.1"/>
    <property type="molecule type" value="Genomic_DNA"/>
</dbReference>
<protein>
    <submittedName>
        <fullName evidence="1">Uncharacterized protein</fullName>
    </submittedName>
</protein>
<gene>
    <name evidence="1" type="ORF">L6452_10082</name>
</gene>
<evidence type="ECO:0000313" key="1">
    <source>
        <dbReference type="EMBL" id="KAI3747578.1"/>
    </source>
</evidence>
<dbReference type="Proteomes" id="UP001055879">
    <property type="component" value="Linkage Group LG03"/>
</dbReference>
<organism evidence="1 2">
    <name type="scientific">Arctium lappa</name>
    <name type="common">Greater burdock</name>
    <name type="synonym">Lappa major</name>
    <dbReference type="NCBI Taxonomy" id="4217"/>
    <lineage>
        <taxon>Eukaryota</taxon>
        <taxon>Viridiplantae</taxon>
        <taxon>Streptophyta</taxon>
        <taxon>Embryophyta</taxon>
        <taxon>Tracheophyta</taxon>
        <taxon>Spermatophyta</taxon>
        <taxon>Magnoliopsida</taxon>
        <taxon>eudicotyledons</taxon>
        <taxon>Gunneridae</taxon>
        <taxon>Pentapetalae</taxon>
        <taxon>asterids</taxon>
        <taxon>campanulids</taxon>
        <taxon>Asterales</taxon>
        <taxon>Asteraceae</taxon>
        <taxon>Carduoideae</taxon>
        <taxon>Cardueae</taxon>
        <taxon>Arctiinae</taxon>
        <taxon>Arctium</taxon>
    </lineage>
</organism>
<proteinExistence type="predicted"/>
<accession>A0ACB9DLM4</accession>
<reference evidence="1 2" key="2">
    <citation type="journal article" date="2022" name="Mol. Ecol. Resour.">
        <title>The genomes of chicory, endive, great burdock and yacon provide insights into Asteraceae paleo-polyploidization history and plant inulin production.</title>
        <authorList>
            <person name="Fan W."/>
            <person name="Wang S."/>
            <person name="Wang H."/>
            <person name="Wang A."/>
            <person name="Jiang F."/>
            <person name="Liu H."/>
            <person name="Zhao H."/>
            <person name="Xu D."/>
            <person name="Zhang Y."/>
        </authorList>
    </citation>
    <scope>NUCLEOTIDE SEQUENCE [LARGE SCALE GENOMIC DNA]</scope>
    <source>
        <strain evidence="2">cv. Niubang</strain>
    </source>
</reference>
<comment type="caution">
    <text evidence="1">The sequence shown here is derived from an EMBL/GenBank/DDBJ whole genome shotgun (WGS) entry which is preliminary data.</text>
</comment>